<keyword evidence="6" id="KW-0238">DNA-binding</keyword>
<keyword evidence="8" id="KW-0539">Nucleus</keyword>
<dbReference type="PROSITE" id="PS00028">
    <property type="entry name" value="ZINC_FINGER_C2H2_1"/>
    <property type="match status" value="2"/>
</dbReference>
<dbReference type="GO" id="GO:0000981">
    <property type="term" value="F:DNA-binding transcription factor activity, RNA polymerase II-specific"/>
    <property type="evidence" value="ECO:0007669"/>
    <property type="project" value="InterPro"/>
</dbReference>
<keyword evidence="4" id="KW-0862">Zinc</keyword>
<proteinExistence type="predicted"/>
<keyword evidence="2" id="KW-0677">Repeat</keyword>
<dbReference type="SMART" id="SM00066">
    <property type="entry name" value="GAL4"/>
    <property type="match status" value="1"/>
</dbReference>
<organism evidence="13 14">
    <name type="scientific">Aspergillus nanangensis</name>
    <dbReference type="NCBI Taxonomy" id="2582783"/>
    <lineage>
        <taxon>Eukaryota</taxon>
        <taxon>Fungi</taxon>
        <taxon>Dikarya</taxon>
        <taxon>Ascomycota</taxon>
        <taxon>Pezizomycotina</taxon>
        <taxon>Eurotiomycetes</taxon>
        <taxon>Eurotiomycetidae</taxon>
        <taxon>Eurotiales</taxon>
        <taxon>Aspergillaceae</taxon>
        <taxon>Aspergillus</taxon>
        <taxon>Aspergillus subgen. Circumdati</taxon>
    </lineage>
</organism>
<evidence type="ECO:0000256" key="8">
    <source>
        <dbReference type="ARBA" id="ARBA00023242"/>
    </source>
</evidence>
<evidence type="ECO:0000256" key="6">
    <source>
        <dbReference type="ARBA" id="ARBA00023125"/>
    </source>
</evidence>
<evidence type="ECO:0000313" key="14">
    <source>
        <dbReference type="Proteomes" id="UP001194746"/>
    </source>
</evidence>
<name>A0AAD4CST3_ASPNN</name>
<evidence type="ECO:0000256" key="4">
    <source>
        <dbReference type="ARBA" id="ARBA00022833"/>
    </source>
</evidence>
<dbReference type="Proteomes" id="UP001194746">
    <property type="component" value="Unassembled WGS sequence"/>
</dbReference>
<dbReference type="CDD" id="cd12148">
    <property type="entry name" value="fungal_TF_MHR"/>
    <property type="match status" value="1"/>
</dbReference>
<dbReference type="Pfam" id="PF00096">
    <property type="entry name" value="zf-C2H2"/>
    <property type="match status" value="2"/>
</dbReference>
<keyword evidence="14" id="KW-1185">Reference proteome</keyword>
<evidence type="ECO:0000256" key="10">
    <source>
        <dbReference type="SAM" id="MobiDB-lite"/>
    </source>
</evidence>
<dbReference type="GO" id="GO:0003677">
    <property type="term" value="F:DNA binding"/>
    <property type="evidence" value="ECO:0007669"/>
    <property type="project" value="UniProtKB-KW"/>
</dbReference>
<evidence type="ECO:0000256" key="1">
    <source>
        <dbReference type="ARBA" id="ARBA00022723"/>
    </source>
</evidence>
<feature type="domain" description="Zn(2)-C6 fungal-type" evidence="11">
    <location>
        <begin position="81"/>
        <end position="110"/>
    </location>
</feature>
<dbReference type="Gene3D" id="3.30.160.60">
    <property type="entry name" value="Classic Zinc Finger"/>
    <property type="match status" value="2"/>
</dbReference>
<dbReference type="InterPro" id="IPR036864">
    <property type="entry name" value="Zn2-C6_fun-type_DNA-bd_sf"/>
</dbReference>
<dbReference type="PROSITE" id="PS50157">
    <property type="entry name" value="ZINC_FINGER_C2H2_2"/>
    <property type="match status" value="2"/>
</dbReference>
<dbReference type="InterPro" id="IPR013087">
    <property type="entry name" value="Znf_C2H2_type"/>
</dbReference>
<dbReference type="Gene3D" id="4.10.240.10">
    <property type="entry name" value="Zn(2)-C6 fungal-type DNA-binding domain"/>
    <property type="match status" value="1"/>
</dbReference>
<evidence type="ECO:0000313" key="13">
    <source>
        <dbReference type="EMBL" id="KAF9891817.1"/>
    </source>
</evidence>
<dbReference type="PROSITE" id="PS50048">
    <property type="entry name" value="ZN2_CY6_FUNGAL_2"/>
    <property type="match status" value="1"/>
</dbReference>
<dbReference type="InterPro" id="IPR001138">
    <property type="entry name" value="Zn2Cys6_DnaBD"/>
</dbReference>
<evidence type="ECO:0000256" key="3">
    <source>
        <dbReference type="ARBA" id="ARBA00022771"/>
    </source>
</evidence>
<dbReference type="GO" id="GO:0006351">
    <property type="term" value="P:DNA-templated transcription"/>
    <property type="evidence" value="ECO:0007669"/>
    <property type="project" value="InterPro"/>
</dbReference>
<keyword evidence="3 9" id="KW-0863">Zinc-finger</keyword>
<dbReference type="GO" id="GO:0009893">
    <property type="term" value="P:positive regulation of metabolic process"/>
    <property type="evidence" value="ECO:0007669"/>
    <property type="project" value="UniProtKB-ARBA"/>
</dbReference>
<evidence type="ECO:0000256" key="7">
    <source>
        <dbReference type="ARBA" id="ARBA00023163"/>
    </source>
</evidence>
<sequence>MYSCPECNKSYRLRGSLSRHLRNHSVASSQHVCPTCDVAFSRRDLLRRHLQIHKPPEDPPGSPDAGNEASRSAMRQRCHTACQPCRKARVKCDGEYPCAHCVSSQTECQFRARTHRVSRIIEVDPPPERGPDQDEIIAIEDQIEDPSSMQADPADVAPPDQFQSPVSNNPIPNLDHMDQTTEIDFSWANALSYTSTSSWPWSHESLFLQGNGMLNWPDELNPLPLDPLGLVQDARLNLSSFDVPAPQEAATGFHSSTQPAAPETPITASIQKDTCPRSVLEEKDEPPRLRHTDTTEPRGETLLQAKLVEELVTHPGNYTSTPTSRLCRSLYWQSMSIRIAETFHFDSWSSDDSMFSLFEMMEMYKKNFSPLWPLLSGKDFDPDRLHPLLFLAVVSIGCMYGSPQQCKFGSILHEHIRRHLADSLIGLEEGGGDILWLGQARLLTQVAALYFGQRRGFSYAQHLGAIIIAQARRMDLFSTLGSVSTGAATIEQQLASWHNDESRKRLAFGILRADIFASVLLNTRPLLSAEEVYLDLPTDDEIWQQLDKIPQHQLITRLRAELPGTLSLPFCDLVRVAEDRDETLLYMNARGYELLIFGLQGHVWRFSHDRTMFPRLTGLSDGAVCENSIPFSSFDCRHSILSSSSQSDQLGITFRKMNDLRRDRRRITEALQKWEQSFTAVRTTPKFTKDRSSILSSLLLLHISYLRLCAPLADLHSAAYTLMEKKFFDDKKWQALYEWAKSPEAIQAVEHVQHIWTLLHHEIHQDGHNKAKCNLLAFSGLHHAAVVIWAFVGAHQEQTSELPELPRAALLQTRKPGGFQYDPQCFYSLINRIFECFSAAVPEESGTAHELLADITVKARARCDVIISDTVIEYDLGTQYPGGYRRKTGVKETLGRPDQEIRTLLYGLKAYRSCPEFQSQMLQHLHALQQTERVERWRHPGTDDVLYNP</sequence>
<dbReference type="InterPro" id="IPR036236">
    <property type="entry name" value="Znf_C2H2_sf"/>
</dbReference>
<feature type="domain" description="C2H2-type" evidence="12">
    <location>
        <begin position="2"/>
        <end position="29"/>
    </location>
</feature>
<feature type="region of interest" description="Disordered" evidence="10">
    <location>
        <begin position="52"/>
        <end position="72"/>
    </location>
</feature>
<evidence type="ECO:0000256" key="5">
    <source>
        <dbReference type="ARBA" id="ARBA00023015"/>
    </source>
</evidence>
<evidence type="ECO:0008006" key="15">
    <source>
        <dbReference type="Google" id="ProtNLM"/>
    </source>
</evidence>
<dbReference type="PANTHER" id="PTHR47660:SF7">
    <property type="entry name" value="TRANSCRIPTION FACTOR WITH C2H2 AND ZN(2)-CYS(6) DNA BINDING DOMAIN (EUROFUNG)"/>
    <property type="match status" value="1"/>
</dbReference>
<dbReference type="InterPro" id="IPR007219">
    <property type="entry name" value="XnlR_reg_dom"/>
</dbReference>
<gene>
    <name evidence="13" type="ORF">FE257_003301</name>
</gene>
<dbReference type="AlphaFoldDB" id="A0AAD4CST3"/>
<comment type="caution">
    <text evidence="13">The sequence shown here is derived from an EMBL/GenBank/DDBJ whole genome shotgun (WGS) entry which is preliminary data.</text>
</comment>
<evidence type="ECO:0000256" key="9">
    <source>
        <dbReference type="PROSITE-ProRule" id="PRU00042"/>
    </source>
</evidence>
<dbReference type="Pfam" id="PF00172">
    <property type="entry name" value="Zn_clus"/>
    <property type="match status" value="1"/>
</dbReference>
<dbReference type="SUPFAM" id="SSF57667">
    <property type="entry name" value="beta-beta-alpha zinc fingers"/>
    <property type="match status" value="1"/>
</dbReference>
<dbReference type="CDD" id="cd00067">
    <property type="entry name" value="GAL4"/>
    <property type="match status" value="1"/>
</dbReference>
<dbReference type="GO" id="GO:0008270">
    <property type="term" value="F:zinc ion binding"/>
    <property type="evidence" value="ECO:0007669"/>
    <property type="project" value="UniProtKB-KW"/>
</dbReference>
<dbReference type="PROSITE" id="PS00463">
    <property type="entry name" value="ZN2_CY6_FUNGAL_1"/>
    <property type="match status" value="1"/>
</dbReference>
<feature type="compositionally biased region" description="Basic and acidic residues" evidence="10">
    <location>
        <begin position="279"/>
        <end position="295"/>
    </location>
</feature>
<protein>
    <recommendedName>
        <fullName evidence="15">Zn(2)-C6 fungal-type domain-containing protein</fullName>
    </recommendedName>
</protein>
<dbReference type="FunFam" id="3.30.160.60:FF:000100">
    <property type="entry name" value="Zinc finger 45-like"/>
    <property type="match status" value="1"/>
</dbReference>
<evidence type="ECO:0000259" key="11">
    <source>
        <dbReference type="PROSITE" id="PS50048"/>
    </source>
</evidence>
<accession>A0AAD4CST3</accession>
<reference evidence="13" key="2">
    <citation type="submission" date="2020-02" db="EMBL/GenBank/DDBJ databases">
        <authorList>
            <person name="Gilchrist C.L.M."/>
            <person name="Chooi Y.-H."/>
        </authorList>
    </citation>
    <scope>NUCLEOTIDE SEQUENCE</scope>
    <source>
        <strain evidence="13">MST-FP2251</strain>
    </source>
</reference>
<keyword evidence="7" id="KW-0804">Transcription</keyword>
<dbReference type="EMBL" id="VCAU01000016">
    <property type="protein sequence ID" value="KAF9891817.1"/>
    <property type="molecule type" value="Genomic_DNA"/>
</dbReference>
<evidence type="ECO:0000259" key="12">
    <source>
        <dbReference type="PROSITE" id="PS50157"/>
    </source>
</evidence>
<keyword evidence="1" id="KW-0479">Metal-binding</keyword>
<reference evidence="13" key="1">
    <citation type="journal article" date="2019" name="Beilstein J. Org. Chem.">
        <title>Nanangenines: drimane sesquiterpenoids as the dominant metabolite cohort of a novel Australian fungus, Aspergillus nanangensis.</title>
        <authorList>
            <person name="Lacey H.J."/>
            <person name="Gilchrist C.L.M."/>
            <person name="Crombie A."/>
            <person name="Kalaitzis J.A."/>
            <person name="Vuong D."/>
            <person name="Rutledge P.J."/>
            <person name="Turner P."/>
            <person name="Pitt J.I."/>
            <person name="Lacey E."/>
            <person name="Chooi Y.H."/>
            <person name="Piggott A.M."/>
        </authorList>
    </citation>
    <scope>NUCLEOTIDE SEQUENCE</scope>
    <source>
        <strain evidence="13">MST-FP2251</strain>
    </source>
</reference>
<evidence type="ECO:0000256" key="2">
    <source>
        <dbReference type="ARBA" id="ARBA00022737"/>
    </source>
</evidence>
<dbReference type="Pfam" id="PF04082">
    <property type="entry name" value="Fungal_trans"/>
    <property type="match status" value="1"/>
</dbReference>
<keyword evidence="5" id="KW-0805">Transcription regulation</keyword>
<dbReference type="PANTHER" id="PTHR47660">
    <property type="entry name" value="TRANSCRIPTION FACTOR WITH C2H2 AND ZN(2)-CYS(6) DNA BINDING DOMAIN (EUROFUNG)-RELATED-RELATED"/>
    <property type="match status" value="1"/>
</dbReference>
<feature type="domain" description="C2H2-type" evidence="12">
    <location>
        <begin position="31"/>
        <end position="58"/>
    </location>
</feature>
<dbReference type="SMART" id="SM00355">
    <property type="entry name" value="ZnF_C2H2"/>
    <property type="match status" value="2"/>
</dbReference>
<feature type="region of interest" description="Disordered" evidence="10">
    <location>
        <begin position="271"/>
        <end position="295"/>
    </location>
</feature>
<dbReference type="SUPFAM" id="SSF57701">
    <property type="entry name" value="Zn2/Cys6 DNA-binding domain"/>
    <property type="match status" value="1"/>
</dbReference>